<protein>
    <submittedName>
        <fullName evidence="1">Leukotoxin translocation ATP-binding protein LktB</fullName>
    </submittedName>
</protein>
<dbReference type="AlphaFoldDB" id="A0A377LUP6"/>
<dbReference type="EMBL" id="UGJB01000004">
    <property type="protein sequence ID" value="STQ09792.1"/>
    <property type="molecule type" value="Genomic_DNA"/>
</dbReference>
<keyword evidence="1" id="KW-0547">Nucleotide-binding</keyword>
<evidence type="ECO:0000313" key="1">
    <source>
        <dbReference type="EMBL" id="STQ09792.1"/>
    </source>
</evidence>
<accession>A0A377LUP6</accession>
<keyword evidence="1" id="KW-0067">ATP-binding</keyword>
<evidence type="ECO:0000313" key="2">
    <source>
        <dbReference type="Proteomes" id="UP000255106"/>
    </source>
</evidence>
<sequence>MPRATDDEIFAALELTGAASFVQKLPKGLDYPIMENGVGLSGASGSLFCWRVCCCATRISS</sequence>
<dbReference type="GO" id="GO:0005524">
    <property type="term" value="F:ATP binding"/>
    <property type="evidence" value="ECO:0007669"/>
    <property type="project" value="UniProtKB-KW"/>
</dbReference>
<gene>
    <name evidence="1" type="primary">lktB_2</name>
    <name evidence="1" type="ORF">NCTC10005_02514</name>
</gene>
<proteinExistence type="predicted"/>
<reference evidence="1 2" key="1">
    <citation type="submission" date="2018-06" db="EMBL/GenBank/DDBJ databases">
        <authorList>
            <consortium name="Pathogen Informatics"/>
            <person name="Doyle S."/>
        </authorList>
    </citation>
    <scope>NUCLEOTIDE SEQUENCE [LARGE SCALE GENOMIC DNA]</scope>
    <source>
        <strain evidence="1 2">NCTC10005</strain>
    </source>
</reference>
<organism evidence="1 2">
    <name type="scientific">Enterobacter cloacae</name>
    <dbReference type="NCBI Taxonomy" id="550"/>
    <lineage>
        <taxon>Bacteria</taxon>
        <taxon>Pseudomonadati</taxon>
        <taxon>Pseudomonadota</taxon>
        <taxon>Gammaproteobacteria</taxon>
        <taxon>Enterobacterales</taxon>
        <taxon>Enterobacteriaceae</taxon>
        <taxon>Enterobacter</taxon>
        <taxon>Enterobacter cloacae complex</taxon>
    </lineage>
</organism>
<name>A0A377LUP6_ENTCL</name>
<dbReference type="Proteomes" id="UP000255106">
    <property type="component" value="Unassembled WGS sequence"/>
</dbReference>